<dbReference type="Gene3D" id="4.10.280.10">
    <property type="entry name" value="Helix-loop-helix DNA-binding domain"/>
    <property type="match status" value="1"/>
</dbReference>
<feature type="domain" description="PAS" evidence="9">
    <location>
        <begin position="100"/>
        <end position="164"/>
    </location>
</feature>
<dbReference type="GO" id="GO:0034751">
    <property type="term" value="C:aryl hydrocarbon receptor complex"/>
    <property type="evidence" value="ECO:0007669"/>
    <property type="project" value="TreeGrafter"/>
</dbReference>
<dbReference type="InterPro" id="IPR036638">
    <property type="entry name" value="HLH_DNA-bd_sf"/>
</dbReference>
<protein>
    <recommendedName>
        <fullName evidence="14">Aryl hydrocarbon receptor</fullName>
    </recommendedName>
</protein>
<evidence type="ECO:0000256" key="8">
    <source>
        <dbReference type="SAM" id="MobiDB-lite"/>
    </source>
</evidence>
<feature type="region of interest" description="Disordered" evidence="8">
    <location>
        <begin position="605"/>
        <end position="645"/>
    </location>
</feature>
<keyword evidence="7" id="KW-0539">Nucleus</keyword>
<evidence type="ECO:0000256" key="7">
    <source>
        <dbReference type="ARBA" id="ARBA00023242"/>
    </source>
</evidence>
<feature type="compositionally biased region" description="Low complexity" evidence="8">
    <location>
        <begin position="538"/>
        <end position="559"/>
    </location>
</feature>
<feature type="region of interest" description="Disordered" evidence="8">
    <location>
        <begin position="538"/>
        <end position="564"/>
    </location>
</feature>
<dbReference type="GO" id="GO:0005634">
    <property type="term" value="C:nucleus"/>
    <property type="evidence" value="ECO:0007669"/>
    <property type="project" value="UniProtKB-SubCell"/>
</dbReference>
<evidence type="ECO:0000256" key="6">
    <source>
        <dbReference type="ARBA" id="ARBA00023163"/>
    </source>
</evidence>
<evidence type="ECO:0000313" key="12">
    <source>
        <dbReference type="EMBL" id="CAF3668309.1"/>
    </source>
</evidence>
<dbReference type="InterPro" id="IPR013767">
    <property type="entry name" value="PAS_fold"/>
</dbReference>
<comment type="caution">
    <text evidence="11">The sequence shown here is derived from an EMBL/GenBank/DDBJ whole genome shotgun (WGS) entry which is preliminary data.</text>
</comment>
<evidence type="ECO:0000259" key="9">
    <source>
        <dbReference type="PROSITE" id="PS50112"/>
    </source>
</evidence>
<evidence type="ECO:0000256" key="3">
    <source>
        <dbReference type="ARBA" id="ARBA00023015"/>
    </source>
</evidence>
<dbReference type="Proteomes" id="UP000681722">
    <property type="component" value="Unassembled WGS sequence"/>
</dbReference>
<dbReference type="NCBIfam" id="TIGR00229">
    <property type="entry name" value="sensory_box"/>
    <property type="match status" value="1"/>
</dbReference>
<proteinExistence type="predicted"/>
<dbReference type="OrthoDB" id="7788762at2759"/>
<feature type="region of interest" description="Disordered" evidence="8">
    <location>
        <begin position="1"/>
        <end position="30"/>
    </location>
</feature>
<dbReference type="PANTHER" id="PTHR10649">
    <property type="entry name" value="ARYL HYDROCARBON RECEPTOR"/>
    <property type="match status" value="1"/>
</dbReference>
<dbReference type="SMART" id="SM00091">
    <property type="entry name" value="PAS"/>
    <property type="match status" value="2"/>
</dbReference>
<dbReference type="InterPro" id="IPR001610">
    <property type="entry name" value="PAC"/>
</dbReference>
<dbReference type="SMART" id="SM00353">
    <property type="entry name" value="HLH"/>
    <property type="match status" value="1"/>
</dbReference>
<evidence type="ECO:0000259" key="10">
    <source>
        <dbReference type="PROSITE" id="PS50888"/>
    </source>
</evidence>
<dbReference type="InterPro" id="IPR013655">
    <property type="entry name" value="PAS_fold_3"/>
</dbReference>
<dbReference type="GO" id="GO:0046983">
    <property type="term" value="F:protein dimerization activity"/>
    <property type="evidence" value="ECO:0007669"/>
    <property type="project" value="InterPro"/>
</dbReference>
<reference evidence="11" key="1">
    <citation type="submission" date="2021-02" db="EMBL/GenBank/DDBJ databases">
        <authorList>
            <person name="Nowell W R."/>
        </authorList>
    </citation>
    <scope>NUCLEOTIDE SEQUENCE</scope>
</reference>
<dbReference type="FunFam" id="4.10.280.10:FF:000041">
    <property type="entry name" value="aryl hydrocarbon receptor repressor"/>
    <property type="match status" value="1"/>
</dbReference>
<comment type="subcellular location">
    <subcellularLocation>
        <location evidence="1">Nucleus</location>
    </subcellularLocation>
</comment>
<keyword evidence="3" id="KW-0805">Transcription regulation</keyword>
<dbReference type="CDD" id="cd19730">
    <property type="entry name" value="bHLH-PAS_spineless_like"/>
    <property type="match status" value="1"/>
</dbReference>
<dbReference type="AlphaFoldDB" id="A0A813YCJ1"/>
<evidence type="ECO:0000313" key="13">
    <source>
        <dbReference type="Proteomes" id="UP000663829"/>
    </source>
</evidence>
<dbReference type="SUPFAM" id="SSF47459">
    <property type="entry name" value="HLH, helix-loop-helix DNA-binding domain"/>
    <property type="match status" value="1"/>
</dbReference>
<evidence type="ECO:0008006" key="14">
    <source>
        <dbReference type="Google" id="ProtNLM"/>
    </source>
</evidence>
<dbReference type="CDD" id="cd00130">
    <property type="entry name" value="PAS"/>
    <property type="match status" value="2"/>
</dbReference>
<keyword evidence="13" id="KW-1185">Reference proteome</keyword>
<dbReference type="Pfam" id="PF08447">
    <property type="entry name" value="PAS_3"/>
    <property type="match status" value="1"/>
</dbReference>
<dbReference type="SMART" id="SM00086">
    <property type="entry name" value="PAC"/>
    <property type="match status" value="1"/>
</dbReference>
<dbReference type="InterPro" id="IPR039091">
    <property type="entry name" value="AHR/AHRR"/>
</dbReference>
<dbReference type="InterPro" id="IPR000014">
    <property type="entry name" value="PAS"/>
</dbReference>
<evidence type="ECO:0000256" key="1">
    <source>
        <dbReference type="ARBA" id="ARBA00004123"/>
    </source>
</evidence>
<dbReference type="SUPFAM" id="SSF55785">
    <property type="entry name" value="PYP-like sensor domain (PAS domain)"/>
    <property type="match status" value="2"/>
</dbReference>
<dbReference type="GO" id="GO:0004879">
    <property type="term" value="F:nuclear receptor activity"/>
    <property type="evidence" value="ECO:0007669"/>
    <property type="project" value="TreeGrafter"/>
</dbReference>
<keyword evidence="2" id="KW-0677">Repeat</keyword>
<evidence type="ECO:0000256" key="4">
    <source>
        <dbReference type="ARBA" id="ARBA00023125"/>
    </source>
</evidence>
<dbReference type="EMBL" id="CAJNOQ010001272">
    <property type="protein sequence ID" value="CAF0882350.1"/>
    <property type="molecule type" value="Genomic_DNA"/>
</dbReference>
<feature type="compositionally biased region" description="Low complexity" evidence="8">
    <location>
        <begin position="608"/>
        <end position="627"/>
    </location>
</feature>
<dbReference type="PROSITE" id="PS50112">
    <property type="entry name" value="PAS"/>
    <property type="match status" value="1"/>
</dbReference>
<dbReference type="InterPro" id="IPR035965">
    <property type="entry name" value="PAS-like_dom_sf"/>
</dbReference>
<dbReference type="GO" id="GO:0006805">
    <property type="term" value="P:xenobiotic metabolic process"/>
    <property type="evidence" value="ECO:0007669"/>
    <property type="project" value="InterPro"/>
</dbReference>
<dbReference type="Pfam" id="PF00010">
    <property type="entry name" value="HLH"/>
    <property type="match status" value="1"/>
</dbReference>
<feature type="domain" description="BHLH" evidence="10">
    <location>
        <begin position="18"/>
        <end position="71"/>
    </location>
</feature>
<dbReference type="GO" id="GO:0000976">
    <property type="term" value="F:transcription cis-regulatory region binding"/>
    <property type="evidence" value="ECO:0007669"/>
    <property type="project" value="TreeGrafter"/>
</dbReference>
<dbReference type="Proteomes" id="UP000663829">
    <property type="component" value="Unassembled WGS sequence"/>
</dbReference>
<keyword evidence="5" id="KW-0010">Activator</keyword>
<accession>A0A813YCJ1</accession>
<keyword evidence="4" id="KW-0238">DNA-binding</keyword>
<feature type="compositionally biased region" description="Basic residues" evidence="8">
    <location>
        <begin position="1"/>
        <end position="12"/>
    </location>
</feature>
<dbReference type="Gene3D" id="3.30.450.20">
    <property type="entry name" value="PAS domain"/>
    <property type="match status" value="2"/>
</dbReference>
<dbReference type="Pfam" id="PF00989">
    <property type="entry name" value="PAS"/>
    <property type="match status" value="1"/>
</dbReference>
<keyword evidence="6" id="KW-0804">Transcription</keyword>
<name>A0A813YCJ1_9BILA</name>
<organism evidence="11 13">
    <name type="scientific">Didymodactylos carnosus</name>
    <dbReference type="NCBI Taxonomy" id="1234261"/>
    <lineage>
        <taxon>Eukaryota</taxon>
        <taxon>Metazoa</taxon>
        <taxon>Spiralia</taxon>
        <taxon>Gnathifera</taxon>
        <taxon>Rotifera</taxon>
        <taxon>Eurotatoria</taxon>
        <taxon>Bdelloidea</taxon>
        <taxon>Philodinida</taxon>
        <taxon>Philodinidae</taxon>
        <taxon>Didymodactylos</taxon>
    </lineage>
</organism>
<dbReference type="PANTHER" id="PTHR10649:SF12">
    <property type="entry name" value="SPINELESS, ISOFORM C"/>
    <property type="match status" value="1"/>
</dbReference>
<evidence type="ECO:0000256" key="5">
    <source>
        <dbReference type="ARBA" id="ARBA00023159"/>
    </source>
</evidence>
<evidence type="ECO:0000313" key="11">
    <source>
        <dbReference type="EMBL" id="CAF0882350.1"/>
    </source>
</evidence>
<evidence type="ECO:0000256" key="2">
    <source>
        <dbReference type="ARBA" id="ARBA00022737"/>
    </source>
</evidence>
<gene>
    <name evidence="11" type="ORF">GPM918_LOCUS7680</name>
    <name evidence="12" type="ORF">SRO942_LOCUS7680</name>
</gene>
<dbReference type="EMBL" id="CAJOBC010001272">
    <property type="protein sequence ID" value="CAF3668309.1"/>
    <property type="molecule type" value="Genomic_DNA"/>
</dbReference>
<dbReference type="InterPro" id="IPR011598">
    <property type="entry name" value="bHLH_dom"/>
</dbReference>
<dbReference type="PROSITE" id="PS50888">
    <property type="entry name" value="BHLH"/>
    <property type="match status" value="1"/>
</dbReference>
<sequence length="696" mass="79853">MYATKRRRRNTKNYKSPLKENQKSNPSKRHRERLNGELENLASLLPFDQNILTKLDKLSILRLAVSYLRVKSYFQVKLKNYHYQPEPSTIYQEIYYHDPTFSEGVAILETLQGFILIISCDGELFYASKTVEQYLGFHQSDIIHQSAFELIHSEDREEFKRHLQWNGKLTSEQSNMTITQLFSNPENAHLLERSFTVRFRCLLDNTSGFVTLEIDGRIGILHGQKTQQTDDSHTLALFGVACPFGPPSLFEIPQRESLFKSKHRLTLEPISLDPRGKLILNYTDHDLSQFSGYQLIHPDDLKYYSTAHKELLKTGTSGLVCYRIQTNDGRWQWLQSSMRIIYKSNKPDCVIANHRPLTNEEGQELYYKRGSEFKLPYPCLYDFDTTFNLNGGGMNPSTGAENDFVVFKSSNKVQNPTRNRKCKPQLLKQPTFSPNGFDHPIVNPYTPYMNGYNGCYPYSDSHGFIETTTDNSSIRYPTANDLLHLDVAEKSIYNNYYLNGYTSMSPYTAAAAYNNILLNPTKYNNYYHYNTNNYTTPPQTRTHSYVDSTSSSPPTASSSYTDRLSHLNPLADTNTLTNIDYMTPSDSMGLYNSLYYRPSSSNDYYKRSSPPTYNNNSTTGGNISNGGLKTKHAQQHMNNGQNRTITNNNYNTNSDNIIITGAALPPHSVIKHCSQLLLEQPRVEDEFLNNYDTIWL</sequence>